<dbReference type="EMBL" id="GL945503">
    <property type="protein sequence ID" value="EGN92484.1"/>
    <property type="molecule type" value="Genomic_DNA"/>
</dbReference>
<evidence type="ECO:0000313" key="2">
    <source>
        <dbReference type="Proteomes" id="UP000008063"/>
    </source>
</evidence>
<dbReference type="InParanoid" id="F8QGQ1"/>
<accession>F8QGQ1</accession>
<dbReference type="HOGENOM" id="CLU_2361028_0_0_1"/>
<proteinExistence type="predicted"/>
<sequence length="96" mass="11173">MTASDSAFRNCTICATYCPVYIMEVFRSLRDIQRYEPIQGPSCFPIWAPSLCYHHPLLHFSCLDCTVRSPRNDYFYVPNALAAFFDRRRNLHTLGC</sequence>
<organism evidence="2">
    <name type="scientific">Serpula lacrymans var. lacrymans (strain S7.3)</name>
    <name type="common">Dry rot fungus</name>
    <dbReference type="NCBI Taxonomy" id="936435"/>
    <lineage>
        <taxon>Eukaryota</taxon>
        <taxon>Fungi</taxon>
        <taxon>Dikarya</taxon>
        <taxon>Basidiomycota</taxon>
        <taxon>Agaricomycotina</taxon>
        <taxon>Agaricomycetes</taxon>
        <taxon>Agaricomycetidae</taxon>
        <taxon>Boletales</taxon>
        <taxon>Coniophorineae</taxon>
        <taxon>Serpulaceae</taxon>
        <taxon>Serpula</taxon>
    </lineage>
</organism>
<dbReference type="Proteomes" id="UP000008063">
    <property type="component" value="Unassembled WGS sequence"/>
</dbReference>
<keyword evidence="2" id="KW-1185">Reference proteome</keyword>
<protein>
    <submittedName>
        <fullName evidence="1">Uncharacterized protein</fullName>
    </submittedName>
</protein>
<dbReference type="AlphaFoldDB" id="F8QGQ1"/>
<reference evidence="2" key="1">
    <citation type="journal article" date="2011" name="Science">
        <title>The plant cell wall-decomposing machinery underlies the functional diversity of forest fungi.</title>
        <authorList>
            <person name="Eastwood D.C."/>
            <person name="Floudas D."/>
            <person name="Binder M."/>
            <person name="Majcherczyk A."/>
            <person name="Schneider P."/>
            <person name="Aerts A."/>
            <person name="Asiegbu F.O."/>
            <person name="Baker S.E."/>
            <person name="Barry K."/>
            <person name="Bendiksby M."/>
            <person name="Blumentritt M."/>
            <person name="Coutinho P.M."/>
            <person name="Cullen D."/>
            <person name="de Vries R.P."/>
            <person name="Gathman A."/>
            <person name="Goodell B."/>
            <person name="Henrissat B."/>
            <person name="Ihrmark K."/>
            <person name="Kauserud H."/>
            <person name="Kohler A."/>
            <person name="LaButti K."/>
            <person name="Lapidus A."/>
            <person name="Lavin J.L."/>
            <person name="Lee Y.-H."/>
            <person name="Lindquist E."/>
            <person name="Lilly W."/>
            <person name="Lucas S."/>
            <person name="Morin E."/>
            <person name="Murat C."/>
            <person name="Oguiza J.A."/>
            <person name="Park J."/>
            <person name="Pisabarro A.G."/>
            <person name="Riley R."/>
            <person name="Rosling A."/>
            <person name="Salamov A."/>
            <person name="Schmidt O."/>
            <person name="Schmutz J."/>
            <person name="Skrede I."/>
            <person name="Stenlid J."/>
            <person name="Wiebenga A."/>
            <person name="Xie X."/>
            <person name="Kuees U."/>
            <person name="Hibbett D.S."/>
            <person name="Hoffmeister D."/>
            <person name="Hoegberg N."/>
            <person name="Martin F."/>
            <person name="Grigoriev I.V."/>
            <person name="Watkinson S.C."/>
        </authorList>
    </citation>
    <scope>NUCLEOTIDE SEQUENCE [LARGE SCALE GENOMIC DNA]</scope>
    <source>
        <strain evidence="2">strain S7.3</strain>
    </source>
</reference>
<evidence type="ECO:0000313" key="1">
    <source>
        <dbReference type="EMBL" id="EGN92484.1"/>
    </source>
</evidence>
<name>F8QGQ1_SERL3</name>
<gene>
    <name evidence="1" type="ORF">SERLA73DRAFT_190957</name>
</gene>